<dbReference type="InterPro" id="IPR018258">
    <property type="entry name" value="Ribosomal_bL21_CS"/>
</dbReference>
<dbReference type="GO" id="GO:0005762">
    <property type="term" value="C:mitochondrial large ribosomal subunit"/>
    <property type="evidence" value="ECO:0007669"/>
    <property type="project" value="TreeGrafter"/>
</dbReference>
<keyword evidence="8" id="KW-1185">Reference proteome</keyword>
<accession>A0A6S7HST2</accession>
<evidence type="ECO:0000256" key="5">
    <source>
        <dbReference type="ARBA" id="ARBA00023274"/>
    </source>
</evidence>
<evidence type="ECO:0000256" key="1">
    <source>
        <dbReference type="ARBA" id="ARBA00008563"/>
    </source>
</evidence>
<dbReference type="InterPro" id="IPR036164">
    <property type="entry name" value="bL21-like_sf"/>
</dbReference>
<comment type="similarity">
    <text evidence="1">Belongs to the bacterial ribosomal protein bL21 family.</text>
</comment>
<reference evidence="7" key="1">
    <citation type="submission" date="2020-04" db="EMBL/GenBank/DDBJ databases">
        <authorList>
            <person name="Alioto T."/>
            <person name="Alioto T."/>
            <person name="Gomez Garrido J."/>
        </authorList>
    </citation>
    <scope>NUCLEOTIDE SEQUENCE</scope>
    <source>
        <strain evidence="7">A484AB</strain>
    </source>
</reference>
<dbReference type="HAMAP" id="MF_01363">
    <property type="entry name" value="Ribosomal_bL21"/>
    <property type="match status" value="1"/>
</dbReference>
<evidence type="ECO:0000313" key="8">
    <source>
        <dbReference type="Proteomes" id="UP001152795"/>
    </source>
</evidence>
<organism evidence="7 8">
    <name type="scientific">Paramuricea clavata</name>
    <name type="common">Red gorgonian</name>
    <name type="synonym">Violescent sea-whip</name>
    <dbReference type="NCBI Taxonomy" id="317549"/>
    <lineage>
        <taxon>Eukaryota</taxon>
        <taxon>Metazoa</taxon>
        <taxon>Cnidaria</taxon>
        <taxon>Anthozoa</taxon>
        <taxon>Octocorallia</taxon>
        <taxon>Malacalcyonacea</taxon>
        <taxon>Plexauridae</taxon>
        <taxon>Paramuricea</taxon>
    </lineage>
</organism>
<keyword evidence="2" id="KW-0699">rRNA-binding</keyword>
<dbReference type="AlphaFoldDB" id="A0A6S7HST2"/>
<proteinExistence type="inferred from homology"/>
<gene>
    <name evidence="7" type="ORF">PACLA_8A010604</name>
</gene>
<evidence type="ECO:0000256" key="6">
    <source>
        <dbReference type="ARBA" id="ARBA00044129"/>
    </source>
</evidence>
<dbReference type="GO" id="GO:0019843">
    <property type="term" value="F:rRNA binding"/>
    <property type="evidence" value="ECO:0007669"/>
    <property type="project" value="UniProtKB-KW"/>
</dbReference>
<sequence length="243" mass="26927">MAARTARSFFQNGTKSIAVLRKISGKTNVQNYLKSLHRTSSSSLQGNPALSSILQNLAKRSSPSFVNHIRRLQDLAVNIDNAVCGLSTGQENSQDISLLEQCSDDDDDQFRKRGDDILSKVKDEVKFAQHNGNIFAVVYIGGSQFKIVVNDIIMVNKLPAQVGSKIKLEKVLLVGGENFTIVGQPLVNRNSVDVQATMVEHTKAEKIIVFKKKRRKGYKRTQGHRQALSVLRINKIVVNPTSL</sequence>
<evidence type="ECO:0000256" key="2">
    <source>
        <dbReference type="ARBA" id="ARBA00022730"/>
    </source>
</evidence>
<keyword evidence="5" id="KW-0687">Ribonucleoprotein</keyword>
<dbReference type="PANTHER" id="PTHR21349:SF0">
    <property type="entry name" value="LARGE RIBOSOMAL SUBUNIT PROTEIN BL21M"/>
    <property type="match status" value="1"/>
</dbReference>
<dbReference type="PROSITE" id="PS01169">
    <property type="entry name" value="RIBOSOMAL_L21"/>
    <property type="match status" value="1"/>
</dbReference>
<dbReference type="InterPro" id="IPR001787">
    <property type="entry name" value="Ribosomal_bL21"/>
</dbReference>
<protein>
    <recommendedName>
        <fullName evidence="6">Large ribosomal subunit protein bL21m</fullName>
    </recommendedName>
</protein>
<evidence type="ECO:0000313" key="7">
    <source>
        <dbReference type="EMBL" id="CAB4007457.1"/>
    </source>
</evidence>
<dbReference type="Pfam" id="PF00829">
    <property type="entry name" value="Ribosomal_L21p"/>
    <property type="match status" value="1"/>
</dbReference>
<dbReference type="PANTHER" id="PTHR21349">
    <property type="entry name" value="50S RIBOSOMAL PROTEIN L21"/>
    <property type="match status" value="1"/>
</dbReference>
<dbReference type="GO" id="GO:0006412">
    <property type="term" value="P:translation"/>
    <property type="evidence" value="ECO:0007669"/>
    <property type="project" value="InterPro"/>
</dbReference>
<dbReference type="OrthoDB" id="5994at2759"/>
<dbReference type="Proteomes" id="UP001152795">
    <property type="component" value="Unassembled WGS sequence"/>
</dbReference>
<comment type="caution">
    <text evidence="7">The sequence shown here is derived from an EMBL/GenBank/DDBJ whole genome shotgun (WGS) entry which is preliminary data.</text>
</comment>
<evidence type="ECO:0000256" key="3">
    <source>
        <dbReference type="ARBA" id="ARBA00022884"/>
    </source>
</evidence>
<keyword evidence="3" id="KW-0694">RNA-binding</keyword>
<dbReference type="GO" id="GO:0003735">
    <property type="term" value="F:structural constituent of ribosome"/>
    <property type="evidence" value="ECO:0007669"/>
    <property type="project" value="InterPro"/>
</dbReference>
<keyword evidence="4" id="KW-0689">Ribosomal protein</keyword>
<dbReference type="NCBIfam" id="TIGR00061">
    <property type="entry name" value="L21"/>
    <property type="match status" value="1"/>
</dbReference>
<dbReference type="InterPro" id="IPR028909">
    <property type="entry name" value="bL21-like"/>
</dbReference>
<dbReference type="EMBL" id="CACRXK020005803">
    <property type="protein sequence ID" value="CAB4007457.1"/>
    <property type="molecule type" value="Genomic_DNA"/>
</dbReference>
<dbReference type="SUPFAM" id="SSF141091">
    <property type="entry name" value="L21p-like"/>
    <property type="match status" value="1"/>
</dbReference>
<name>A0A6S7HST2_PARCT</name>
<evidence type="ECO:0000256" key="4">
    <source>
        <dbReference type="ARBA" id="ARBA00022980"/>
    </source>
</evidence>